<dbReference type="Proteomes" id="UP001221757">
    <property type="component" value="Unassembled WGS sequence"/>
</dbReference>
<comment type="caution">
    <text evidence="1">The sequence shown here is derived from an EMBL/GenBank/DDBJ whole genome shotgun (WGS) entry which is preliminary data.</text>
</comment>
<name>A0AAD7DAP9_MYCRO</name>
<proteinExistence type="predicted"/>
<dbReference type="AlphaFoldDB" id="A0AAD7DAP9"/>
<protein>
    <submittedName>
        <fullName evidence="1">Uncharacterized protein</fullName>
    </submittedName>
</protein>
<reference evidence="1" key="1">
    <citation type="submission" date="2023-03" db="EMBL/GenBank/DDBJ databases">
        <title>Massive genome expansion in bonnet fungi (Mycena s.s.) driven by repeated elements and novel gene families across ecological guilds.</title>
        <authorList>
            <consortium name="Lawrence Berkeley National Laboratory"/>
            <person name="Harder C.B."/>
            <person name="Miyauchi S."/>
            <person name="Viragh M."/>
            <person name="Kuo A."/>
            <person name="Thoen E."/>
            <person name="Andreopoulos B."/>
            <person name="Lu D."/>
            <person name="Skrede I."/>
            <person name="Drula E."/>
            <person name="Henrissat B."/>
            <person name="Morin E."/>
            <person name="Kohler A."/>
            <person name="Barry K."/>
            <person name="LaButti K."/>
            <person name="Morin E."/>
            <person name="Salamov A."/>
            <person name="Lipzen A."/>
            <person name="Mereny Z."/>
            <person name="Hegedus B."/>
            <person name="Baldrian P."/>
            <person name="Stursova M."/>
            <person name="Weitz H."/>
            <person name="Taylor A."/>
            <person name="Grigoriev I.V."/>
            <person name="Nagy L.G."/>
            <person name="Martin F."/>
            <person name="Kauserud H."/>
        </authorList>
    </citation>
    <scope>NUCLEOTIDE SEQUENCE</scope>
    <source>
        <strain evidence="1">CBHHK067</strain>
    </source>
</reference>
<sequence length="139" mass="15483">MRAQLDEIEKNLVQFSPRMLQTDLADDQSISLAAAAPSLHLSPPRSAQFPVIDIFPPTPRLPHYPPELVQFGLSRLRVASSWTNVGPQFLTTVEDNEFTENPFGQGFLCLAYILFVKGRFPERLADNAALSALHLTFST</sequence>
<accession>A0AAD7DAP9</accession>
<organism evidence="1 2">
    <name type="scientific">Mycena rosella</name>
    <name type="common">Pink bonnet</name>
    <name type="synonym">Agaricus rosellus</name>
    <dbReference type="NCBI Taxonomy" id="1033263"/>
    <lineage>
        <taxon>Eukaryota</taxon>
        <taxon>Fungi</taxon>
        <taxon>Dikarya</taxon>
        <taxon>Basidiomycota</taxon>
        <taxon>Agaricomycotina</taxon>
        <taxon>Agaricomycetes</taxon>
        <taxon>Agaricomycetidae</taxon>
        <taxon>Agaricales</taxon>
        <taxon>Marasmiineae</taxon>
        <taxon>Mycenaceae</taxon>
        <taxon>Mycena</taxon>
    </lineage>
</organism>
<dbReference type="EMBL" id="JARKIE010000090">
    <property type="protein sequence ID" value="KAJ7687162.1"/>
    <property type="molecule type" value="Genomic_DNA"/>
</dbReference>
<evidence type="ECO:0000313" key="1">
    <source>
        <dbReference type="EMBL" id="KAJ7687162.1"/>
    </source>
</evidence>
<evidence type="ECO:0000313" key="2">
    <source>
        <dbReference type="Proteomes" id="UP001221757"/>
    </source>
</evidence>
<keyword evidence="2" id="KW-1185">Reference proteome</keyword>
<gene>
    <name evidence="1" type="ORF">B0H17DRAFT_700119</name>
</gene>